<evidence type="ECO:0000313" key="3">
    <source>
        <dbReference type="EMBL" id="RVW28021.1"/>
    </source>
</evidence>
<reference evidence="3 4" key="1">
    <citation type="journal article" date="2018" name="PLoS Genet.">
        <title>Population sequencing reveals clonal diversity and ancestral inbreeding in the grapevine cultivar Chardonnay.</title>
        <authorList>
            <person name="Roach M.J."/>
            <person name="Johnson D.L."/>
            <person name="Bohlmann J."/>
            <person name="van Vuuren H.J."/>
            <person name="Jones S.J."/>
            <person name="Pretorius I.S."/>
            <person name="Schmidt S.A."/>
            <person name="Borneman A.R."/>
        </authorList>
    </citation>
    <scope>NUCLEOTIDE SEQUENCE [LARGE SCALE GENOMIC DNA]</scope>
    <source>
        <strain evidence="4">cv. Chardonnay</strain>
        <tissue evidence="3">Leaf</tissue>
    </source>
</reference>
<dbReference type="PANTHER" id="PTHR48006">
    <property type="entry name" value="LEUCINE-RICH REPEAT-CONTAINING PROTEIN DDB_G0281931-RELATED"/>
    <property type="match status" value="1"/>
</dbReference>
<dbReference type="InterPro" id="IPR000719">
    <property type="entry name" value="Prot_kinase_dom"/>
</dbReference>
<dbReference type="PROSITE" id="PS50011">
    <property type="entry name" value="PROTEIN_KINASE_DOM"/>
    <property type="match status" value="1"/>
</dbReference>
<keyword evidence="3" id="KW-0418">Kinase</keyword>
<dbReference type="InterPro" id="IPR051824">
    <property type="entry name" value="LRR_Rcpt-Like_S/T_Kinase"/>
</dbReference>
<dbReference type="GO" id="GO:0005524">
    <property type="term" value="F:ATP binding"/>
    <property type="evidence" value="ECO:0007669"/>
    <property type="project" value="InterPro"/>
</dbReference>
<dbReference type="SUPFAM" id="SSF56112">
    <property type="entry name" value="Protein kinase-like (PK-like)"/>
    <property type="match status" value="1"/>
</dbReference>
<dbReference type="EMBL" id="QGNW01001923">
    <property type="protein sequence ID" value="RVW28021.1"/>
    <property type="molecule type" value="Genomic_DNA"/>
</dbReference>
<evidence type="ECO:0000313" key="4">
    <source>
        <dbReference type="Proteomes" id="UP000288805"/>
    </source>
</evidence>
<dbReference type="SUPFAM" id="SSF52058">
    <property type="entry name" value="L domain-like"/>
    <property type="match status" value="1"/>
</dbReference>
<protein>
    <submittedName>
        <fullName evidence="3">Leucine-rich repeat receptor protein kinase MSP1</fullName>
    </submittedName>
</protein>
<proteinExistence type="predicted"/>
<dbReference type="GO" id="GO:0016020">
    <property type="term" value="C:membrane"/>
    <property type="evidence" value="ECO:0007669"/>
    <property type="project" value="UniProtKB-SubCell"/>
</dbReference>
<dbReference type="Gene3D" id="3.80.10.10">
    <property type="entry name" value="Ribonuclease Inhibitor"/>
    <property type="match status" value="1"/>
</dbReference>
<dbReference type="Proteomes" id="UP000288805">
    <property type="component" value="Unassembled WGS sequence"/>
</dbReference>
<feature type="domain" description="Protein kinase" evidence="2">
    <location>
        <begin position="173"/>
        <end position="252"/>
    </location>
</feature>
<evidence type="ECO:0000259" key="2">
    <source>
        <dbReference type="PROSITE" id="PS50011"/>
    </source>
</evidence>
<dbReference type="InterPro" id="IPR011009">
    <property type="entry name" value="Kinase-like_dom_sf"/>
</dbReference>
<dbReference type="Gene3D" id="3.30.200.20">
    <property type="entry name" value="Phosphorylase Kinase, domain 1"/>
    <property type="match status" value="1"/>
</dbReference>
<dbReference type="PANTHER" id="PTHR48006:SF95">
    <property type="entry name" value="LEUCINE-RICH REPEAT RECEPTOR PROTEIN KINASE MSP1"/>
    <property type="match status" value="1"/>
</dbReference>
<organism evidence="3 4">
    <name type="scientific">Vitis vinifera</name>
    <name type="common">Grape</name>
    <dbReference type="NCBI Taxonomy" id="29760"/>
    <lineage>
        <taxon>Eukaryota</taxon>
        <taxon>Viridiplantae</taxon>
        <taxon>Streptophyta</taxon>
        <taxon>Embryophyta</taxon>
        <taxon>Tracheophyta</taxon>
        <taxon>Spermatophyta</taxon>
        <taxon>Magnoliopsida</taxon>
        <taxon>eudicotyledons</taxon>
        <taxon>Gunneridae</taxon>
        <taxon>Pentapetalae</taxon>
        <taxon>rosids</taxon>
        <taxon>Vitales</taxon>
        <taxon>Vitaceae</taxon>
        <taxon>Viteae</taxon>
        <taxon>Vitis</taxon>
    </lineage>
</organism>
<evidence type="ECO:0000256" key="1">
    <source>
        <dbReference type="ARBA" id="ARBA00004479"/>
    </source>
</evidence>
<gene>
    <name evidence="3" type="primary">MSP1_1</name>
    <name evidence="3" type="ORF">CK203_111278</name>
</gene>
<sequence>MKLAKLVYIRYEKSELHKEQSYSERIVVTELLLQGNKLTGPAVPKFFALRNLQGLVFSHNQLAGTIPVDLGLLMPNLAKLDFPNKFTGMHQKFAWTNSAQHSYLYLFLAGLPSCEGSDPRLWKGKLVALVKRESTDKLLGKQLKGTPSINFATFGRSLLRMKPLDILSVTENFSKTYINGDGGLGTVYRASLPEGCTVAVRRLNRRRLHGDWEFLAEMGTVGKVKHENLAPLLGCCILEDERFIRVYGEWKS</sequence>
<keyword evidence="3" id="KW-0808">Transferase</keyword>
<keyword evidence="3" id="KW-0675">Receptor</keyword>
<accession>A0A438CXW2</accession>
<dbReference type="AlphaFoldDB" id="A0A438CXW2"/>
<name>A0A438CXW2_VITVI</name>
<comment type="subcellular location">
    <subcellularLocation>
        <location evidence="1">Membrane</location>
        <topology evidence="1">Single-pass type I membrane protein</topology>
    </subcellularLocation>
</comment>
<dbReference type="InterPro" id="IPR032675">
    <property type="entry name" value="LRR_dom_sf"/>
</dbReference>
<comment type="caution">
    <text evidence="3">The sequence shown here is derived from an EMBL/GenBank/DDBJ whole genome shotgun (WGS) entry which is preliminary data.</text>
</comment>
<dbReference type="GO" id="GO:0004672">
    <property type="term" value="F:protein kinase activity"/>
    <property type="evidence" value="ECO:0007669"/>
    <property type="project" value="InterPro"/>
</dbReference>